<comment type="caution">
    <text evidence="2">The sequence shown here is derived from an EMBL/GenBank/DDBJ whole genome shotgun (WGS) entry which is preliminary data.</text>
</comment>
<dbReference type="EMBL" id="LAZR01001068">
    <property type="protein sequence ID" value="KKN51329.1"/>
    <property type="molecule type" value="Genomic_DNA"/>
</dbReference>
<dbReference type="InterPro" id="IPR009492">
    <property type="entry name" value="TniQ"/>
</dbReference>
<protein>
    <recommendedName>
        <fullName evidence="1">TniQ domain-containing protein</fullName>
    </recommendedName>
</protein>
<reference evidence="2" key="1">
    <citation type="journal article" date="2015" name="Nature">
        <title>Complex archaea that bridge the gap between prokaryotes and eukaryotes.</title>
        <authorList>
            <person name="Spang A."/>
            <person name="Saw J.H."/>
            <person name="Jorgensen S.L."/>
            <person name="Zaremba-Niedzwiedzka K."/>
            <person name="Martijn J."/>
            <person name="Lind A.E."/>
            <person name="van Eijk R."/>
            <person name="Schleper C."/>
            <person name="Guy L."/>
            <person name="Ettema T.J."/>
        </authorList>
    </citation>
    <scope>NUCLEOTIDE SEQUENCE</scope>
</reference>
<accession>A0A0F9R942</accession>
<evidence type="ECO:0000313" key="2">
    <source>
        <dbReference type="EMBL" id="KKN51329.1"/>
    </source>
</evidence>
<gene>
    <name evidence="2" type="ORF">LCGC14_0623850</name>
</gene>
<feature type="domain" description="TniQ" evidence="1">
    <location>
        <begin position="6"/>
        <end position="119"/>
    </location>
</feature>
<evidence type="ECO:0000259" key="1">
    <source>
        <dbReference type="Pfam" id="PF06527"/>
    </source>
</evidence>
<dbReference type="AlphaFoldDB" id="A0A0F9R942"/>
<sequence length="598" mass="65884">MISTLPATDQGESLSGYLRRAARSQGYTQLNDFNRWLGWSYGRPLVEELPKVAARLSVELAELEALAPTVNADDPLFEWRFHRVHRDPFCPACLKEGRPWQQTWRHCMITACPDHKTRLLDECERCHEPLSPQYGGLTACHCGYPLADMSAADACDGEIAVSQLYINAPSPVASIIADTVQPDSEINRVFQFLSSHTRPKRTGKNGKEGLPETIEDTIEYMAPIYEVLMTWPEAFDREITKRWKGSSAKGHTAAQRLGRWYQQLSSFEGAHGLALQERLKVVVGENLGATYAKASECAGDGWLSAAEAARALGIRPDRIVAAVAAGQMVGHQHSSGFGHTHTVVPAAKIHKIAEDRSDLLTAKAAMELLGVSKKQFALLVECGAVKETPRADRSPLIDGRFSRTTLLERVQKIAGQSTLRACENQITVSFREISLRKTTDRSALLETYRSIFDGDLRPVNAQVDLALGEFRFLASDVRSQLTSSSVEALTAQDVSRVTSWKHECVTHWCKEGFLPAVRSQRGALKVWLIDIKDLCEFQSKYLVVADLARRQGTSSRAILAACRKAGVATIGCKEVGTTSRGHLLETSALIGLIRSASD</sequence>
<name>A0A0F9R942_9ZZZZ</name>
<proteinExistence type="predicted"/>
<dbReference type="Pfam" id="PF06527">
    <property type="entry name" value="TniQ"/>
    <property type="match status" value="1"/>
</dbReference>
<organism evidence="2">
    <name type="scientific">marine sediment metagenome</name>
    <dbReference type="NCBI Taxonomy" id="412755"/>
    <lineage>
        <taxon>unclassified sequences</taxon>
        <taxon>metagenomes</taxon>
        <taxon>ecological metagenomes</taxon>
    </lineage>
</organism>